<dbReference type="Proteomes" id="UP000184286">
    <property type="component" value="Unassembled WGS sequence"/>
</dbReference>
<feature type="region of interest" description="Disordered" evidence="1">
    <location>
        <begin position="1"/>
        <end position="64"/>
    </location>
</feature>
<dbReference type="OrthoDB" id="8564590at2"/>
<organism evidence="2 3">
    <name type="scientific">Streptomyces phaeoluteigriseus</name>
    <dbReference type="NCBI Taxonomy" id="114686"/>
    <lineage>
        <taxon>Bacteria</taxon>
        <taxon>Bacillati</taxon>
        <taxon>Actinomycetota</taxon>
        <taxon>Actinomycetes</taxon>
        <taxon>Kitasatosporales</taxon>
        <taxon>Streptomycetaceae</taxon>
        <taxon>Streptomyces</taxon>
        <taxon>Streptomyces aurantiacus group</taxon>
    </lineage>
</organism>
<reference evidence="3" key="1">
    <citation type="submission" date="2016-11" db="EMBL/GenBank/DDBJ databases">
        <authorList>
            <person name="Schniete J.K."/>
            <person name="Salih T."/>
            <person name="Algora Gallardo L."/>
            <person name="Martinez Fernandez S."/>
            <person name="Herron P.R."/>
        </authorList>
    </citation>
    <scope>NUCLEOTIDE SEQUENCE [LARGE SCALE GENOMIC DNA]</scope>
    <source>
        <strain evidence="3">DSM 41896</strain>
    </source>
</reference>
<protein>
    <submittedName>
        <fullName evidence="2">Uncharacterized protein</fullName>
    </submittedName>
</protein>
<evidence type="ECO:0000256" key="1">
    <source>
        <dbReference type="SAM" id="MobiDB-lite"/>
    </source>
</evidence>
<gene>
    <name evidence="2" type="ORF">BM536_036590</name>
</gene>
<dbReference type="EMBL" id="MPOH02000023">
    <property type="protein sequence ID" value="OQD52020.1"/>
    <property type="molecule type" value="Genomic_DNA"/>
</dbReference>
<reference evidence="2 3" key="2">
    <citation type="submission" date="2017-02" db="EMBL/GenBank/DDBJ databases">
        <title>Draft genome sequence of Streptomyces phaeoluteigriseus type strain DSM41896.</title>
        <authorList>
            <person name="Salih T.S."/>
            <person name="Algora Gallardo L."/>
            <person name="Melo Santos T."/>
            <person name="Filgueira Martinez S."/>
            <person name="Herron P.R."/>
        </authorList>
    </citation>
    <scope>NUCLEOTIDE SEQUENCE [LARGE SCALE GENOMIC DNA]</scope>
    <source>
        <strain evidence="2 3">DSM 41896</strain>
    </source>
</reference>
<feature type="compositionally biased region" description="Basic and acidic residues" evidence="1">
    <location>
        <begin position="1"/>
        <end position="13"/>
    </location>
</feature>
<feature type="compositionally biased region" description="Basic and acidic residues" evidence="1">
    <location>
        <begin position="37"/>
        <end position="51"/>
    </location>
</feature>
<comment type="caution">
    <text evidence="2">The sequence shown here is derived from an EMBL/GenBank/DDBJ whole genome shotgun (WGS) entry which is preliminary data.</text>
</comment>
<sequence>MTVPEENRKKTDTTDEVVGEGADTGASSPPGTATGRTMREAMEEAGVRSEDYEGSQGSKGSKET</sequence>
<evidence type="ECO:0000313" key="3">
    <source>
        <dbReference type="Proteomes" id="UP000184286"/>
    </source>
</evidence>
<name>A0A1V6MHR8_9ACTN</name>
<evidence type="ECO:0000313" key="2">
    <source>
        <dbReference type="EMBL" id="OQD52020.1"/>
    </source>
</evidence>
<proteinExistence type="predicted"/>
<dbReference type="AlphaFoldDB" id="A0A1V6MHR8"/>
<feature type="compositionally biased region" description="Polar residues" evidence="1">
    <location>
        <begin position="55"/>
        <end position="64"/>
    </location>
</feature>
<dbReference type="RefSeq" id="WP_073497199.1">
    <property type="nucleotide sequence ID" value="NZ_JBHVDU010000043.1"/>
</dbReference>
<feature type="compositionally biased region" description="Polar residues" evidence="1">
    <location>
        <begin position="25"/>
        <end position="35"/>
    </location>
</feature>
<accession>A0A1V6MHR8</accession>